<dbReference type="GO" id="GO:0003700">
    <property type="term" value="F:DNA-binding transcription factor activity"/>
    <property type="evidence" value="ECO:0007669"/>
    <property type="project" value="TreeGrafter"/>
</dbReference>
<evidence type="ECO:0000313" key="6">
    <source>
        <dbReference type="EMBL" id="KAA2267112.1"/>
    </source>
</evidence>
<evidence type="ECO:0000259" key="5">
    <source>
        <dbReference type="PROSITE" id="PS50977"/>
    </source>
</evidence>
<keyword evidence="7" id="KW-1185">Reference proteome</keyword>
<dbReference type="RefSeq" id="WP_149847421.1">
    <property type="nucleotide sequence ID" value="NZ_VUOB01000001.1"/>
</dbReference>
<dbReference type="AlphaFoldDB" id="A0A5B2XW50"/>
<keyword evidence="2 4" id="KW-0238">DNA-binding</keyword>
<dbReference type="SUPFAM" id="SSF46689">
    <property type="entry name" value="Homeodomain-like"/>
    <property type="match status" value="1"/>
</dbReference>
<evidence type="ECO:0000256" key="4">
    <source>
        <dbReference type="PROSITE-ProRule" id="PRU00335"/>
    </source>
</evidence>
<dbReference type="InterPro" id="IPR001647">
    <property type="entry name" value="HTH_TetR"/>
</dbReference>
<dbReference type="PRINTS" id="PR00455">
    <property type="entry name" value="HTHTETR"/>
</dbReference>
<dbReference type="Pfam" id="PF00440">
    <property type="entry name" value="TetR_N"/>
    <property type="match status" value="1"/>
</dbReference>
<feature type="DNA-binding region" description="H-T-H motif" evidence="4">
    <location>
        <begin position="24"/>
        <end position="43"/>
    </location>
</feature>
<evidence type="ECO:0000256" key="3">
    <source>
        <dbReference type="ARBA" id="ARBA00023163"/>
    </source>
</evidence>
<dbReference type="OrthoDB" id="3472897at2"/>
<keyword evidence="1" id="KW-0805">Transcription regulation</keyword>
<accession>A0A5B2XW50</accession>
<dbReference type="SUPFAM" id="SSF48498">
    <property type="entry name" value="Tetracyclin repressor-like, C-terminal domain"/>
    <property type="match status" value="1"/>
</dbReference>
<feature type="domain" description="HTH tetR-type" evidence="5">
    <location>
        <begin position="1"/>
        <end position="61"/>
    </location>
</feature>
<dbReference type="PANTHER" id="PTHR30055:SF238">
    <property type="entry name" value="MYCOFACTOCIN BIOSYNTHESIS TRANSCRIPTIONAL REGULATOR MFTR-RELATED"/>
    <property type="match status" value="1"/>
</dbReference>
<keyword evidence="3" id="KW-0804">Transcription</keyword>
<dbReference type="PROSITE" id="PS50977">
    <property type="entry name" value="HTH_TETR_2"/>
    <property type="match status" value="1"/>
</dbReference>
<dbReference type="InterPro" id="IPR050109">
    <property type="entry name" value="HTH-type_TetR-like_transc_reg"/>
</dbReference>
<evidence type="ECO:0000256" key="1">
    <source>
        <dbReference type="ARBA" id="ARBA00023015"/>
    </source>
</evidence>
<dbReference type="Proteomes" id="UP000323454">
    <property type="component" value="Unassembled WGS sequence"/>
</dbReference>
<protein>
    <submittedName>
        <fullName evidence="6">TetR/AcrR family transcriptional regulator</fullName>
    </submittedName>
</protein>
<dbReference type="PANTHER" id="PTHR30055">
    <property type="entry name" value="HTH-TYPE TRANSCRIPTIONAL REGULATOR RUTR"/>
    <property type="match status" value="1"/>
</dbReference>
<dbReference type="InterPro" id="IPR039536">
    <property type="entry name" value="TetR_C_Proteobacteria"/>
</dbReference>
<dbReference type="Gene3D" id="1.10.357.10">
    <property type="entry name" value="Tetracycline Repressor, domain 2"/>
    <property type="match status" value="1"/>
</dbReference>
<reference evidence="6 7" key="1">
    <citation type="submission" date="2019-09" db="EMBL/GenBank/DDBJ databases">
        <title>Goodfellowia gen. nov., a new genus of the Pseudonocardineae related to Actinoalloteichus, containing Goodfellowia coeruleoviolacea gen. nov., comb. nov. gen. nov., comb. nov.</title>
        <authorList>
            <person name="Labeda D."/>
        </authorList>
    </citation>
    <scope>NUCLEOTIDE SEQUENCE [LARGE SCALE GENOMIC DNA]</scope>
    <source>
        <strain evidence="6 7">AN110305</strain>
    </source>
</reference>
<organism evidence="6 7">
    <name type="scientific">Solihabitans fulvus</name>
    <dbReference type="NCBI Taxonomy" id="1892852"/>
    <lineage>
        <taxon>Bacteria</taxon>
        <taxon>Bacillati</taxon>
        <taxon>Actinomycetota</taxon>
        <taxon>Actinomycetes</taxon>
        <taxon>Pseudonocardiales</taxon>
        <taxon>Pseudonocardiaceae</taxon>
        <taxon>Solihabitans</taxon>
    </lineage>
</organism>
<dbReference type="InterPro" id="IPR009057">
    <property type="entry name" value="Homeodomain-like_sf"/>
</dbReference>
<dbReference type="Pfam" id="PF14246">
    <property type="entry name" value="TetR_C_7"/>
    <property type="match status" value="1"/>
</dbReference>
<evidence type="ECO:0000313" key="7">
    <source>
        <dbReference type="Proteomes" id="UP000323454"/>
    </source>
</evidence>
<name>A0A5B2XW50_9PSEU</name>
<dbReference type="EMBL" id="VUOB01000001">
    <property type="protein sequence ID" value="KAA2267112.1"/>
    <property type="molecule type" value="Genomic_DNA"/>
</dbReference>
<gene>
    <name evidence="6" type="ORF">F0L68_00850</name>
</gene>
<comment type="caution">
    <text evidence="6">The sequence shown here is derived from an EMBL/GenBank/DDBJ whole genome shotgun (WGS) entry which is preliminary data.</text>
</comment>
<proteinExistence type="predicted"/>
<reference evidence="6 7" key="2">
    <citation type="submission" date="2019-09" db="EMBL/GenBank/DDBJ databases">
        <authorList>
            <person name="Jin C."/>
        </authorList>
    </citation>
    <scope>NUCLEOTIDE SEQUENCE [LARGE SCALE GENOMIC DNA]</scope>
    <source>
        <strain evidence="6 7">AN110305</strain>
    </source>
</reference>
<dbReference type="InterPro" id="IPR036271">
    <property type="entry name" value="Tet_transcr_reg_TetR-rel_C_sf"/>
</dbReference>
<evidence type="ECO:0000256" key="2">
    <source>
        <dbReference type="ARBA" id="ARBA00023125"/>
    </source>
</evidence>
<sequence length="208" mass="22216">MSTRDRMVDAAAHVMRTRGLARATTKEIAREAGYSEAALYRHFRDKTDLFVAVLTERVPSTLGPVLGGLTGRVGQGSVLDTVTEVARAAIGFYELTFPMAASVYSEPELLTAHRAALRERNAGPHLVGDALAGYLAAEQRLGRVHRDADPRAAAELLIGACLHHAFISSFSGEPGDADAADRAAAALVRTLMGGLDPQRPDRPDASRE</sequence>
<dbReference type="GO" id="GO:0000976">
    <property type="term" value="F:transcription cis-regulatory region binding"/>
    <property type="evidence" value="ECO:0007669"/>
    <property type="project" value="TreeGrafter"/>
</dbReference>